<dbReference type="EMBL" id="JARFPL010000026">
    <property type="protein sequence ID" value="MDF0593682.1"/>
    <property type="molecule type" value="Genomic_DNA"/>
</dbReference>
<name>A0ABT5XGR0_9EURY</name>
<evidence type="ECO:0000313" key="3">
    <source>
        <dbReference type="Proteomes" id="UP001215956"/>
    </source>
</evidence>
<accession>A0ABT5XGR0</accession>
<reference evidence="2 3" key="1">
    <citation type="submission" date="2023-03" db="EMBL/GenBank/DDBJ databases">
        <title>Whole genome sequencing of Methanotrichaceae archaeon M04Ac.</title>
        <authorList>
            <person name="Khomyakova M.A."/>
            <person name="Merkel A.Y."/>
            <person name="Slobodkin A.I."/>
        </authorList>
    </citation>
    <scope>NUCLEOTIDE SEQUENCE [LARGE SCALE GENOMIC DNA]</scope>
    <source>
        <strain evidence="2 3">M04Ac</strain>
    </source>
</reference>
<gene>
    <name evidence="2" type="ORF">P0O24_08805</name>
</gene>
<proteinExistence type="predicted"/>
<comment type="caution">
    <text evidence="2">The sequence shown here is derived from an EMBL/GenBank/DDBJ whole genome shotgun (WGS) entry which is preliminary data.</text>
</comment>
<sequence>MSDKDNLTDIYYGFVEEIERRKRYLKLLIIGGLILAPVGLVANGIAFVSYSHQKGFFDFNMTLTAINIILCCLFVIIGINQYSLLKRWRKDVKELEMLEERIFEEVLRPK</sequence>
<dbReference type="Proteomes" id="UP001215956">
    <property type="component" value="Unassembled WGS sequence"/>
</dbReference>
<keyword evidence="3" id="KW-1185">Reference proteome</keyword>
<keyword evidence="1" id="KW-1133">Transmembrane helix</keyword>
<protein>
    <recommendedName>
        <fullName evidence="4">DUF4231 domain-containing protein</fullName>
    </recommendedName>
</protein>
<organism evidence="2 3">
    <name type="scientific">Candidatus Methanocrinis alkalitolerans</name>
    <dbReference type="NCBI Taxonomy" id="3033395"/>
    <lineage>
        <taxon>Archaea</taxon>
        <taxon>Methanobacteriati</taxon>
        <taxon>Methanobacteriota</taxon>
        <taxon>Stenosarchaea group</taxon>
        <taxon>Methanomicrobia</taxon>
        <taxon>Methanotrichales</taxon>
        <taxon>Methanotrichaceae</taxon>
        <taxon>Methanocrinis</taxon>
    </lineage>
</organism>
<evidence type="ECO:0000256" key="1">
    <source>
        <dbReference type="SAM" id="Phobius"/>
    </source>
</evidence>
<dbReference type="RefSeq" id="WP_316969383.1">
    <property type="nucleotide sequence ID" value="NZ_JARFPL010000026.1"/>
</dbReference>
<keyword evidence="1" id="KW-0812">Transmembrane</keyword>
<evidence type="ECO:0008006" key="4">
    <source>
        <dbReference type="Google" id="ProtNLM"/>
    </source>
</evidence>
<feature type="transmembrane region" description="Helical" evidence="1">
    <location>
        <begin position="27"/>
        <end position="50"/>
    </location>
</feature>
<keyword evidence="1" id="KW-0472">Membrane</keyword>
<feature type="transmembrane region" description="Helical" evidence="1">
    <location>
        <begin position="62"/>
        <end position="85"/>
    </location>
</feature>
<evidence type="ECO:0000313" key="2">
    <source>
        <dbReference type="EMBL" id="MDF0593682.1"/>
    </source>
</evidence>